<sequence>MSIEISKLNSRVNTLSNSLDDLEGILESLFSQTLPETVLNLEPLQQAKLQTDVPYVIYDLVFMYLKLKGIDPKGHPVIGELDRIRQYFDKISHTENPPTRPNQIDKAAAGRFIKHAISSVKWTKTAAEEAQEDSPEASSSSRVPAKITTKMFERQEYEKQLKEKAAAGEDEEDDLEMFDDEDAKMDVDAEASKATPASSSEPQGKGKRRRPAADPFADVGEPTTIPVDSSKVTSPAISADSSSTPQPKQKKPKSASGSASKKKKTGKKKSSES</sequence>
<comment type="caution">
    <text evidence="8">The sequence shown here is derived from an EMBL/GenBank/DDBJ whole genome shotgun (WGS) entry which is preliminary data.</text>
</comment>
<gene>
    <name evidence="8" type="ORF">DFP72DRAFT_1068715</name>
</gene>
<feature type="region of interest" description="Disordered" evidence="7">
    <location>
        <begin position="124"/>
        <end position="273"/>
    </location>
</feature>
<dbReference type="PANTHER" id="PTHR15341:SF3">
    <property type="entry name" value="NUCLEAR NUCLEIC ACID-BINDING PROTEIN C1D"/>
    <property type="match status" value="1"/>
</dbReference>
<evidence type="ECO:0000313" key="8">
    <source>
        <dbReference type="EMBL" id="KAF6754270.1"/>
    </source>
</evidence>
<dbReference type="Proteomes" id="UP000521943">
    <property type="component" value="Unassembled WGS sequence"/>
</dbReference>
<dbReference type="AlphaFoldDB" id="A0A8H6HWK6"/>
<feature type="compositionally biased region" description="Acidic residues" evidence="7">
    <location>
        <begin position="168"/>
        <end position="183"/>
    </location>
</feature>
<dbReference type="PANTHER" id="PTHR15341">
    <property type="entry name" value="SUN-COR STEROID HORMONE RECEPTOR CO-REPRESSOR"/>
    <property type="match status" value="1"/>
</dbReference>
<evidence type="ECO:0000256" key="1">
    <source>
        <dbReference type="ARBA" id="ARBA00004123"/>
    </source>
</evidence>
<dbReference type="GO" id="GO:0005730">
    <property type="term" value="C:nucleolus"/>
    <property type="evidence" value="ECO:0007669"/>
    <property type="project" value="TreeGrafter"/>
</dbReference>
<dbReference type="GO" id="GO:0000178">
    <property type="term" value="C:exosome (RNase complex)"/>
    <property type="evidence" value="ECO:0007669"/>
    <property type="project" value="TreeGrafter"/>
</dbReference>
<proteinExistence type="inferred from homology"/>
<evidence type="ECO:0000313" key="9">
    <source>
        <dbReference type="Proteomes" id="UP000521943"/>
    </source>
</evidence>
<comment type="similarity">
    <text evidence="2 6">Belongs to the C1D family.</text>
</comment>
<protein>
    <recommendedName>
        <fullName evidence="6">Exosome complex protein</fullName>
    </recommendedName>
</protein>
<feature type="compositionally biased region" description="Polar residues" evidence="7">
    <location>
        <begin position="226"/>
        <end position="240"/>
    </location>
</feature>
<comment type="function">
    <text evidence="6">Required for exosome-dependent processing of pre-rRNA and small nucleolar RNA (snRNA) precursors. Involved in processing of 35S pre-rRNA at the A0, A1 and A2 sites.</text>
</comment>
<dbReference type="GO" id="GO:0010468">
    <property type="term" value="P:regulation of gene expression"/>
    <property type="evidence" value="ECO:0007669"/>
    <property type="project" value="TreeGrafter"/>
</dbReference>
<evidence type="ECO:0000256" key="3">
    <source>
        <dbReference type="ARBA" id="ARBA00022552"/>
    </source>
</evidence>
<dbReference type="GO" id="GO:0000460">
    <property type="term" value="P:maturation of 5.8S rRNA"/>
    <property type="evidence" value="ECO:0007669"/>
    <property type="project" value="TreeGrafter"/>
</dbReference>
<evidence type="ECO:0000256" key="2">
    <source>
        <dbReference type="ARBA" id="ARBA00009154"/>
    </source>
</evidence>
<evidence type="ECO:0000256" key="5">
    <source>
        <dbReference type="ARBA" id="ARBA00023242"/>
    </source>
</evidence>
<comment type="subcellular location">
    <subcellularLocation>
        <location evidence="1 6">Nucleus</location>
    </subcellularLocation>
</comment>
<feature type="compositionally biased region" description="Basic residues" evidence="7">
    <location>
        <begin position="260"/>
        <end position="273"/>
    </location>
</feature>
<organism evidence="8 9">
    <name type="scientific">Ephemerocybe angulata</name>
    <dbReference type="NCBI Taxonomy" id="980116"/>
    <lineage>
        <taxon>Eukaryota</taxon>
        <taxon>Fungi</taxon>
        <taxon>Dikarya</taxon>
        <taxon>Basidiomycota</taxon>
        <taxon>Agaricomycotina</taxon>
        <taxon>Agaricomycetes</taxon>
        <taxon>Agaricomycetidae</taxon>
        <taxon>Agaricales</taxon>
        <taxon>Agaricineae</taxon>
        <taxon>Psathyrellaceae</taxon>
        <taxon>Ephemerocybe</taxon>
    </lineage>
</organism>
<dbReference type="Pfam" id="PF04000">
    <property type="entry name" value="Sas10_Utp3"/>
    <property type="match status" value="1"/>
</dbReference>
<evidence type="ECO:0000256" key="4">
    <source>
        <dbReference type="ARBA" id="ARBA00022884"/>
    </source>
</evidence>
<keyword evidence="3 6" id="KW-0698">rRNA processing</keyword>
<reference evidence="8 9" key="1">
    <citation type="submission" date="2020-07" db="EMBL/GenBank/DDBJ databases">
        <title>Comparative genomics of pyrophilous fungi reveals a link between fire events and developmental genes.</title>
        <authorList>
            <consortium name="DOE Joint Genome Institute"/>
            <person name="Steindorff A.S."/>
            <person name="Carver A."/>
            <person name="Calhoun S."/>
            <person name="Stillman K."/>
            <person name="Liu H."/>
            <person name="Lipzen A."/>
            <person name="Pangilinan J."/>
            <person name="Labutti K."/>
            <person name="Bruns T.D."/>
            <person name="Grigoriev I.V."/>
        </authorList>
    </citation>
    <scope>NUCLEOTIDE SEQUENCE [LARGE SCALE GENOMIC DNA]</scope>
    <source>
        <strain evidence="8 9">CBS 144469</strain>
    </source>
</reference>
<dbReference type="GO" id="GO:0003677">
    <property type="term" value="F:DNA binding"/>
    <property type="evidence" value="ECO:0007669"/>
    <property type="project" value="TreeGrafter"/>
</dbReference>
<evidence type="ECO:0000256" key="7">
    <source>
        <dbReference type="SAM" id="MobiDB-lite"/>
    </source>
</evidence>
<keyword evidence="5 6" id="KW-0539">Nucleus</keyword>
<dbReference type="InterPro" id="IPR011082">
    <property type="entry name" value="Exosome-assoc_fac/DNA_repair"/>
</dbReference>
<feature type="compositionally biased region" description="Basic and acidic residues" evidence="7">
    <location>
        <begin position="151"/>
        <end position="167"/>
    </location>
</feature>
<dbReference type="OrthoDB" id="1421013at2759"/>
<keyword evidence="9" id="KW-1185">Reference proteome</keyword>
<name>A0A8H6HWK6_9AGAR</name>
<evidence type="ECO:0000256" key="6">
    <source>
        <dbReference type="RuleBase" id="RU368003"/>
    </source>
</evidence>
<dbReference type="InterPro" id="IPR007146">
    <property type="entry name" value="Sas10/Utp3/C1D"/>
</dbReference>
<dbReference type="GO" id="GO:0003723">
    <property type="term" value="F:RNA binding"/>
    <property type="evidence" value="ECO:0007669"/>
    <property type="project" value="UniProtKB-UniRule"/>
</dbReference>
<dbReference type="EMBL" id="JACGCI010000035">
    <property type="protein sequence ID" value="KAF6754270.1"/>
    <property type="molecule type" value="Genomic_DNA"/>
</dbReference>
<accession>A0A8H6HWK6</accession>
<keyword evidence="4 6" id="KW-0694">RNA-binding</keyword>